<evidence type="ECO:0000313" key="1">
    <source>
        <dbReference type="EMBL" id="MBE1159169.1"/>
    </source>
</evidence>
<organism evidence="1 2">
    <name type="scientific">Dyella acidiphila</name>
    <dbReference type="NCBI Taxonomy" id="2775866"/>
    <lineage>
        <taxon>Bacteria</taxon>
        <taxon>Pseudomonadati</taxon>
        <taxon>Pseudomonadota</taxon>
        <taxon>Gammaproteobacteria</taxon>
        <taxon>Lysobacterales</taxon>
        <taxon>Rhodanobacteraceae</taxon>
        <taxon>Dyella</taxon>
    </lineage>
</organism>
<dbReference type="RefSeq" id="WP_192554012.1">
    <property type="nucleotide sequence ID" value="NZ_JACZZA010000001.1"/>
</dbReference>
<dbReference type="Proteomes" id="UP000651010">
    <property type="component" value="Unassembled WGS sequence"/>
</dbReference>
<reference evidence="1 2" key="1">
    <citation type="submission" date="2020-09" db="EMBL/GenBank/DDBJ databases">
        <title>Dyella sp. 7MK23 isolated from forest soil.</title>
        <authorList>
            <person name="Fu J."/>
        </authorList>
    </citation>
    <scope>NUCLEOTIDE SEQUENCE [LARGE SCALE GENOMIC DNA]</scope>
    <source>
        <strain evidence="1 2">7MK23</strain>
    </source>
</reference>
<name>A0ABR9G563_9GAMM</name>
<accession>A0ABR9G563</accession>
<comment type="caution">
    <text evidence="1">The sequence shown here is derived from an EMBL/GenBank/DDBJ whole genome shotgun (WGS) entry which is preliminary data.</text>
</comment>
<dbReference type="EMBL" id="JACZZA010000001">
    <property type="protein sequence ID" value="MBE1159169.1"/>
    <property type="molecule type" value="Genomic_DNA"/>
</dbReference>
<sequence>MKRLLHFAKQFLSRHPGLRRKIVNAIYRIPALDMRLRAVLDQRDEAAWARIDPADLPDDVRTVCMRLRQRVERR</sequence>
<gene>
    <name evidence="1" type="ORF">IGX34_02155</name>
</gene>
<proteinExistence type="predicted"/>
<evidence type="ECO:0000313" key="2">
    <source>
        <dbReference type="Proteomes" id="UP000651010"/>
    </source>
</evidence>
<evidence type="ECO:0008006" key="3">
    <source>
        <dbReference type="Google" id="ProtNLM"/>
    </source>
</evidence>
<protein>
    <recommendedName>
        <fullName evidence="3">DUF1127 domain-containing protein</fullName>
    </recommendedName>
</protein>
<keyword evidence="2" id="KW-1185">Reference proteome</keyword>